<name>A0ABV9T8D3_9BACT</name>
<comment type="similarity">
    <text evidence="1 4">Belongs to the D-isomer specific 2-hydroxyacid dehydrogenase family.</text>
</comment>
<dbReference type="InterPro" id="IPR050857">
    <property type="entry name" value="D-2-hydroxyacid_DH"/>
</dbReference>
<sequence length="322" mass="36511">MKILVTAPYHREGLKDLETYFGEVVYKSWKPHGRAFNEDELIRLLRETDAEALITEHDEVSQRVVENNSHLKFIGVCRGTPSNVSLETTKKYGIPVFNTPARNAQAVAELFVSNVIMLLRNTSAAMGWLEEGRWAEGSHTSYLQFKGNELAGKTVGMVGFGAVGQRMANLIRHFPCQVIYFDPYIEKQQLYKSVGLEEVFSKSDIVSINLPAVESTRGMIDRKLFDLMKKDAVFVNMSRAVVVKREDLLETLKSKQIRGAILDVFDHEPPDELDYELIRLPSVLATPHIAGATHEVENHHVEIMNKVLFDHFVEENNLSQKP</sequence>
<dbReference type="Proteomes" id="UP001595818">
    <property type="component" value="Unassembled WGS sequence"/>
</dbReference>
<dbReference type="EMBL" id="JBHSJJ010000021">
    <property type="protein sequence ID" value="MFC4874706.1"/>
    <property type="molecule type" value="Genomic_DNA"/>
</dbReference>
<proteinExistence type="inferred from homology"/>
<evidence type="ECO:0000256" key="1">
    <source>
        <dbReference type="ARBA" id="ARBA00005854"/>
    </source>
</evidence>
<evidence type="ECO:0000259" key="6">
    <source>
        <dbReference type="Pfam" id="PF02826"/>
    </source>
</evidence>
<dbReference type="RefSeq" id="WP_377068812.1">
    <property type="nucleotide sequence ID" value="NZ_JBHSJJ010000021.1"/>
</dbReference>
<reference evidence="8" key="1">
    <citation type="journal article" date="2019" name="Int. J. Syst. Evol. Microbiol.">
        <title>The Global Catalogue of Microorganisms (GCM) 10K type strain sequencing project: providing services to taxonomists for standard genome sequencing and annotation.</title>
        <authorList>
            <consortium name="The Broad Institute Genomics Platform"/>
            <consortium name="The Broad Institute Genome Sequencing Center for Infectious Disease"/>
            <person name="Wu L."/>
            <person name="Ma J."/>
        </authorList>
    </citation>
    <scope>NUCLEOTIDE SEQUENCE [LARGE SCALE GENOMIC DNA]</scope>
    <source>
        <strain evidence="8">CGMCC 4.7466</strain>
    </source>
</reference>
<evidence type="ECO:0000256" key="3">
    <source>
        <dbReference type="ARBA" id="ARBA00023027"/>
    </source>
</evidence>
<dbReference type="Gene3D" id="3.40.50.720">
    <property type="entry name" value="NAD(P)-binding Rossmann-like Domain"/>
    <property type="match status" value="2"/>
</dbReference>
<protein>
    <submittedName>
        <fullName evidence="7">NAD(P)-dependent oxidoreductase</fullName>
    </submittedName>
</protein>
<comment type="caution">
    <text evidence="7">The sequence shown here is derived from an EMBL/GenBank/DDBJ whole genome shotgun (WGS) entry which is preliminary data.</text>
</comment>
<dbReference type="SUPFAM" id="SSF52283">
    <property type="entry name" value="Formate/glycerate dehydrogenase catalytic domain-like"/>
    <property type="match status" value="1"/>
</dbReference>
<dbReference type="InterPro" id="IPR029753">
    <property type="entry name" value="D-isomer_DH_CS"/>
</dbReference>
<dbReference type="PANTHER" id="PTHR42789:SF1">
    <property type="entry name" value="D-ISOMER SPECIFIC 2-HYDROXYACID DEHYDROGENASE FAMILY PROTEIN (AFU_ORTHOLOGUE AFUA_6G10090)"/>
    <property type="match status" value="1"/>
</dbReference>
<dbReference type="Pfam" id="PF02826">
    <property type="entry name" value="2-Hacid_dh_C"/>
    <property type="match status" value="1"/>
</dbReference>
<dbReference type="PANTHER" id="PTHR42789">
    <property type="entry name" value="D-ISOMER SPECIFIC 2-HYDROXYACID DEHYDROGENASE FAMILY PROTEIN (AFU_ORTHOLOGUE AFUA_6G10090)"/>
    <property type="match status" value="1"/>
</dbReference>
<keyword evidence="3" id="KW-0520">NAD</keyword>
<evidence type="ECO:0000259" key="5">
    <source>
        <dbReference type="Pfam" id="PF00389"/>
    </source>
</evidence>
<keyword evidence="2 4" id="KW-0560">Oxidoreductase</keyword>
<dbReference type="InterPro" id="IPR006140">
    <property type="entry name" value="D-isomer_DH_NAD-bd"/>
</dbReference>
<evidence type="ECO:0000256" key="4">
    <source>
        <dbReference type="RuleBase" id="RU003719"/>
    </source>
</evidence>
<feature type="domain" description="D-isomer specific 2-hydroxyacid dehydrogenase NAD-binding" evidence="6">
    <location>
        <begin position="114"/>
        <end position="290"/>
    </location>
</feature>
<accession>A0ABV9T8D3</accession>
<feature type="domain" description="D-isomer specific 2-hydroxyacid dehydrogenase catalytic" evidence="5">
    <location>
        <begin position="3"/>
        <end position="295"/>
    </location>
</feature>
<evidence type="ECO:0000313" key="8">
    <source>
        <dbReference type="Proteomes" id="UP001595818"/>
    </source>
</evidence>
<dbReference type="InterPro" id="IPR036291">
    <property type="entry name" value="NAD(P)-bd_dom_sf"/>
</dbReference>
<evidence type="ECO:0000313" key="7">
    <source>
        <dbReference type="EMBL" id="MFC4874706.1"/>
    </source>
</evidence>
<dbReference type="InterPro" id="IPR006139">
    <property type="entry name" value="D-isomer_2_OHA_DH_cat_dom"/>
</dbReference>
<organism evidence="7 8">
    <name type="scientific">Negadavirga shengliensis</name>
    <dbReference type="NCBI Taxonomy" id="1389218"/>
    <lineage>
        <taxon>Bacteria</taxon>
        <taxon>Pseudomonadati</taxon>
        <taxon>Bacteroidota</taxon>
        <taxon>Cytophagia</taxon>
        <taxon>Cytophagales</taxon>
        <taxon>Cyclobacteriaceae</taxon>
        <taxon>Negadavirga</taxon>
    </lineage>
</organism>
<gene>
    <name evidence="7" type="ORF">ACFPFU_23585</name>
</gene>
<keyword evidence="8" id="KW-1185">Reference proteome</keyword>
<dbReference type="PROSITE" id="PS00670">
    <property type="entry name" value="D_2_HYDROXYACID_DH_2"/>
    <property type="match status" value="1"/>
</dbReference>
<dbReference type="SUPFAM" id="SSF51735">
    <property type="entry name" value="NAD(P)-binding Rossmann-fold domains"/>
    <property type="match status" value="1"/>
</dbReference>
<dbReference type="Pfam" id="PF00389">
    <property type="entry name" value="2-Hacid_dh"/>
    <property type="match status" value="1"/>
</dbReference>
<evidence type="ECO:0000256" key="2">
    <source>
        <dbReference type="ARBA" id="ARBA00023002"/>
    </source>
</evidence>